<evidence type="ECO:0000256" key="3">
    <source>
        <dbReference type="SAM" id="MobiDB-lite"/>
    </source>
</evidence>
<dbReference type="GO" id="GO:0043885">
    <property type="term" value="F:anaerobic carbon-monoxide dehydrogenase activity"/>
    <property type="evidence" value="ECO:0007669"/>
    <property type="project" value="UniProtKB-EC"/>
</dbReference>
<feature type="compositionally biased region" description="Basic and acidic residues" evidence="3">
    <location>
        <begin position="807"/>
        <end position="825"/>
    </location>
</feature>
<protein>
    <submittedName>
        <fullName evidence="5">CoxL&amp;coxG: carbon monoxide dehydrogenase large chain (CoxL) fused with carbon monoxide dehydrogenase subunit G (CoxG)</fullName>
        <ecNumber evidence="5">1.2.7.4</ecNumber>
    </submittedName>
</protein>
<dbReference type="PATRIC" id="fig|1515334.3.peg.5462"/>
<dbReference type="Proteomes" id="UP000030960">
    <property type="component" value="Unassembled WGS sequence"/>
</dbReference>
<feature type="region of interest" description="Disordered" evidence="3">
    <location>
        <begin position="806"/>
        <end position="825"/>
    </location>
</feature>
<dbReference type="OrthoDB" id="9758509at2"/>
<keyword evidence="2 5" id="KW-0560">Oxidoreductase</keyword>
<gene>
    <name evidence="5" type="primary">coxL</name>
    <name evidence="5" type="ORF">OA50_05458</name>
</gene>
<dbReference type="Gene3D" id="3.30.365.10">
    <property type="entry name" value="Aldehyde oxidase/xanthine dehydrogenase, molybdopterin binding domain"/>
    <property type="match status" value="4"/>
</dbReference>
<dbReference type="InterPro" id="IPR046867">
    <property type="entry name" value="AldOxase/xan_DH_MoCoBD2"/>
</dbReference>
<sequence length="994" mass="105113">MKDTVTEKLLGQSALRVEDPALLSGRGRYIDDLPVAAGTLALAFVRSPHGHAAIRSVDTAEATQAAGVVAVITGDDVAARTRSMTVGVKADVECWPMAVDRVRYVGEPVAMIVATDRYLAEDAADLVVVDYAVLEAVVEPVAALAEDAPVLHPSLGSNLINERSFRYGEPEAAFDAAAHRIGIDVTYPRSACTPIETYGVVASYEPGEDAYDVTANFQGPFSIHAVVARSLNVPGNRLRLRTPPESGGSFGIKQGVFPYMILAGIAARIAGAPVKWIEDRLEHLSASVSATNRQTRIEAAVTADGRITALDWDQIEDCGAHLRAPEPATLYRMHGNMTGAYDIPNMAIRNRVVLTNKTPTGLNRGFGGPQIYFALERLMDTIARHLGLDRLEVIRRNLIPAKAFPYRTASGALYDSGDYATALDRAVAEGGLAELYARRDKARAEGRRYGIGFACVVEPSVSNMGYITTVLTPEERAKAGPKNGAQATATISIDPLGSVTVKVASVPQGQGHRTVLAQVVADKFGLPLEAVRVLADVDTMRDAWSIASGNYASRFAPAVAGATEIAAARLRDKLAKVAATQLNISASDVLFEAGRIRSAGNPDNSLSFARVAATAHWSPGTLPDDVDQTMRETVYWTPPELEAPTAEDGVNSSLCHGFIFDFCGIEIDPETAEPRIDRYVTMHDCGRILHPAMVDGQVRGGFAQAVGAAFLEEYSYGADGSFQSGTLADYLLPTVMEVPEPVILHHETPSPFTPLGAKGVGEGNCMSTPVCIANAVADALAPEGDAPEIVLPVTAAKLAPLIFGDEPAPKEPVSETKTEDTAGGRKLTGEGRAVVQASREDVWRMLLDPATLDAIIPGSHGVRKVGETRFEADVTLGVGPVRGRYKADIDLSDLDPPNAVTLSGQAVGALGTGGGEGRITLTDTEDGTEIAYRYEARIGGKVASVGGRLLDGAAKVVIGEFFRALARHCGGGASSGAVARLRGLVDRIIKGGRS</sequence>
<dbReference type="InterPro" id="IPR016208">
    <property type="entry name" value="Ald_Oxase/xanthine_DH-like"/>
</dbReference>
<name>A0A0B3RQA8_9RHOB</name>
<dbReference type="SUPFAM" id="SSF54665">
    <property type="entry name" value="CO dehydrogenase molybdoprotein N-domain-like"/>
    <property type="match status" value="1"/>
</dbReference>
<dbReference type="PANTHER" id="PTHR11908">
    <property type="entry name" value="XANTHINE DEHYDROGENASE"/>
    <property type="match status" value="1"/>
</dbReference>
<evidence type="ECO:0000313" key="5">
    <source>
        <dbReference type="EMBL" id="KHQ50022.1"/>
    </source>
</evidence>
<dbReference type="Gene3D" id="3.30.530.20">
    <property type="match status" value="1"/>
</dbReference>
<organism evidence="5 6">
    <name type="scientific">Mameliella alba</name>
    <dbReference type="NCBI Taxonomy" id="561184"/>
    <lineage>
        <taxon>Bacteria</taxon>
        <taxon>Pseudomonadati</taxon>
        <taxon>Pseudomonadota</taxon>
        <taxon>Alphaproteobacteria</taxon>
        <taxon>Rhodobacterales</taxon>
        <taxon>Roseobacteraceae</taxon>
        <taxon>Mameliella</taxon>
    </lineage>
</organism>
<dbReference type="InterPro" id="IPR008274">
    <property type="entry name" value="AldOxase/xan_DH_MoCoBD1"/>
</dbReference>
<evidence type="ECO:0000259" key="4">
    <source>
        <dbReference type="SMART" id="SM01008"/>
    </source>
</evidence>
<comment type="caution">
    <text evidence="5">The sequence shown here is derived from an EMBL/GenBank/DDBJ whole genome shotgun (WGS) entry which is preliminary data.</text>
</comment>
<keyword evidence="1" id="KW-0500">Molybdenum</keyword>
<dbReference type="Gene3D" id="3.90.1170.50">
    <property type="entry name" value="Aldehyde oxidase/xanthine dehydrogenase, a/b hammerhead"/>
    <property type="match status" value="1"/>
</dbReference>
<dbReference type="CDD" id="cd05018">
    <property type="entry name" value="CoxG"/>
    <property type="match status" value="1"/>
</dbReference>
<dbReference type="RefSeq" id="WP_043146741.1">
    <property type="nucleotide sequence ID" value="NZ_JSUQ01000033.1"/>
</dbReference>
<dbReference type="EC" id="1.2.7.4" evidence="5"/>
<feature type="domain" description="Aldehyde oxidase/xanthine dehydrogenase a/b hammerhead" evidence="4">
    <location>
        <begin position="24"/>
        <end position="135"/>
    </location>
</feature>
<dbReference type="InterPro" id="IPR023393">
    <property type="entry name" value="START-like_dom_sf"/>
</dbReference>
<dbReference type="Pfam" id="PF01315">
    <property type="entry name" value="Ald_Xan_dh_C"/>
    <property type="match status" value="1"/>
</dbReference>
<dbReference type="InterPro" id="IPR000674">
    <property type="entry name" value="Ald_Oxase/Xan_DH_a/b"/>
</dbReference>
<evidence type="ECO:0000313" key="6">
    <source>
        <dbReference type="Proteomes" id="UP000030960"/>
    </source>
</evidence>
<dbReference type="InterPro" id="IPR037165">
    <property type="entry name" value="AldOxase/xan_DH_Mopterin-bd_sf"/>
</dbReference>
<dbReference type="EMBL" id="JSUQ01000033">
    <property type="protein sequence ID" value="KHQ50022.1"/>
    <property type="molecule type" value="Genomic_DNA"/>
</dbReference>
<proteinExistence type="predicted"/>
<dbReference type="AlphaFoldDB" id="A0A0B3RQA8"/>
<dbReference type="Pfam" id="PF02738">
    <property type="entry name" value="MoCoBD_1"/>
    <property type="match status" value="1"/>
</dbReference>
<dbReference type="SMART" id="SM01008">
    <property type="entry name" value="Ald_Xan_dh_C"/>
    <property type="match status" value="1"/>
</dbReference>
<dbReference type="Pfam" id="PF20256">
    <property type="entry name" value="MoCoBD_2"/>
    <property type="match status" value="1"/>
</dbReference>
<dbReference type="InterPro" id="IPR036856">
    <property type="entry name" value="Ald_Oxase/Xan_DH_a/b_sf"/>
</dbReference>
<dbReference type="PANTHER" id="PTHR11908:SF132">
    <property type="entry name" value="ALDEHYDE OXIDASE 1-RELATED"/>
    <property type="match status" value="1"/>
</dbReference>
<dbReference type="GO" id="GO:0005506">
    <property type="term" value="F:iron ion binding"/>
    <property type="evidence" value="ECO:0007669"/>
    <property type="project" value="InterPro"/>
</dbReference>
<evidence type="ECO:0000256" key="1">
    <source>
        <dbReference type="ARBA" id="ARBA00022505"/>
    </source>
</evidence>
<dbReference type="InterPro" id="IPR010419">
    <property type="entry name" value="CO_DH_gsu"/>
</dbReference>
<reference evidence="5 6" key="1">
    <citation type="submission" date="2014-10" db="EMBL/GenBank/DDBJ databases">
        <title>Genome sequence of Ponticoccus sp. strain UMTAT08 isolated from clonal culture of toxic dinoflagellate Alexandrium tamiyavanichii.</title>
        <authorList>
            <person name="Gan H.Y."/>
            <person name="Muhd D.-D."/>
            <person name="Mohd Noor M.E."/>
            <person name="Yeong Y.S."/>
            <person name="Usup G."/>
        </authorList>
    </citation>
    <scope>NUCLEOTIDE SEQUENCE [LARGE SCALE GENOMIC DNA]</scope>
    <source>
        <strain evidence="5 6">UMTAT08</strain>
    </source>
</reference>
<evidence type="ECO:0000256" key="2">
    <source>
        <dbReference type="ARBA" id="ARBA00023002"/>
    </source>
</evidence>
<keyword evidence="6" id="KW-1185">Reference proteome</keyword>
<dbReference type="SUPFAM" id="SSF56003">
    <property type="entry name" value="Molybdenum cofactor-binding domain"/>
    <property type="match status" value="1"/>
</dbReference>
<dbReference type="Pfam" id="PF06240">
    <property type="entry name" value="COXG"/>
    <property type="match status" value="1"/>
</dbReference>
<dbReference type="SUPFAM" id="SSF55961">
    <property type="entry name" value="Bet v1-like"/>
    <property type="match status" value="1"/>
</dbReference>
<accession>A0A0B3RQA8</accession>